<dbReference type="SMR" id="Q9A9U0"/>
<evidence type="ECO:0000313" key="4">
    <source>
        <dbReference type="EMBL" id="AAK22856.1"/>
    </source>
</evidence>
<dbReference type="EMBL" id="AE005673">
    <property type="protein sequence ID" value="AAK22856.1"/>
    <property type="molecule type" value="Genomic_DNA"/>
</dbReference>
<dbReference type="PATRIC" id="fig|190650.5.peg.884"/>
<dbReference type="AlphaFoldDB" id="Q9A9U0"/>
<accession>Q9A9U0</accession>
<dbReference type="InterPro" id="IPR000182">
    <property type="entry name" value="GNAT_dom"/>
</dbReference>
<dbReference type="Proteomes" id="UP000001816">
    <property type="component" value="Chromosome"/>
</dbReference>
<sequence length="194" mass="21401">MLIGRAASSLPPPPLWNLPMPLLTLYKDDDLADIAALVNGAYRGETAAQGWTSESELLGGQRTDEASLRADLAAKPGSTLLTFRDEAWEKPFACAWIEPQADDVWYVGMITVTPTRQAGGMGRAVLETCEAYARARGGKVMRMTVISVRDALIAWYERRGYRLTGETQPFPYGDDRFGLPQRDDLAFVVMEKGL</sequence>
<dbReference type="HOGENOM" id="CLU_098389_0_0_5"/>
<dbReference type="GO" id="GO:0016747">
    <property type="term" value="F:acyltransferase activity, transferring groups other than amino-acyl groups"/>
    <property type="evidence" value="ECO:0007669"/>
    <property type="project" value="InterPro"/>
</dbReference>
<name>Q9A9U0_CAUVC</name>
<keyword evidence="2" id="KW-0012">Acyltransferase</keyword>
<dbReference type="eggNOG" id="COG0456">
    <property type="taxonomic scope" value="Bacteria"/>
</dbReference>
<dbReference type="EnsemblBacteria" id="AAK22856">
    <property type="protein sequence ID" value="AAK22856"/>
    <property type="gene ID" value="CC_0871"/>
</dbReference>
<proteinExistence type="predicted"/>
<keyword evidence="5" id="KW-1185">Reference proteome</keyword>
<protein>
    <recommendedName>
        <fullName evidence="3">N-acetyltransferase domain-containing protein</fullName>
    </recommendedName>
</protein>
<feature type="domain" description="N-acetyltransferase" evidence="3">
    <location>
        <begin position="21"/>
        <end position="194"/>
    </location>
</feature>
<dbReference type="InterPro" id="IPR016181">
    <property type="entry name" value="Acyl_CoA_acyltransferase"/>
</dbReference>
<dbReference type="BioCyc" id="CAULO:CC0871-MONOMER"/>
<gene>
    <name evidence="4" type="ordered locus">CC_0871</name>
</gene>
<dbReference type="CDD" id="cd04301">
    <property type="entry name" value="NAT_SF"/>
    <property type="match status" value="1"/>
</dbReference>
<dbReference type="InterPro" id="IPR050832">
    <property type="entry name" value="Bact_Acetyltransf"/>
</dbReference>
<dbReference type="PANTHER" id="PTHR43877:SF2">
    <property type="entry name" value="AMINOALKYLPHOSPHONATE N-ACETYLTRANSFERASE-RELATED"/>
    <property type="match status" value="1"/>
</dbReference>
<evidence type="ECO:0000256" key="2">
    <source>
        <dbReference type="ARBA" id="ARBA00023315"/>
    </source>
</evidence>
<evidence type="ECO:0000259" key="3">
    <source>
        <dbReference type="PROSITE" id="PS51186"/>
    </source>
</evidence>
<evidence type="ECO:0000313" key="5">
    <source>
        <dbReference type="Proteomes" id="UP000001816"/>
    </source>
</evidence>
<dbReference type="PIR" id="D87357">
    <property type="entry name" value="D87357"/>
</dbReference>
<evidence type="ECO:0000256" key="1">
    <source>
        <dbReference type="ARBA" id="ARBA00022679"/>
    </source>
</evidence>
<dbReference type="STRING" id="190650.CC_0871"/>
<dbReference type="SUPFAM" id="SSF55729">
    <property type="entry name" value="Acyl-CoA N-acyltransferases (Nat)"/>
    <property type="match status" value="1"/>
</dbReference>
<dbReference type="Gene3D" id="3.40.630.30">
    <property type="match status" value="1"/>
</dbReference>
<organism evidence="4 5">
    <name type="scientific">Caulobacter vibrioides (strain ATCC 19089 / CIP 103742 / CB 15)</name>
    <name type="common">Caulobacter crescentus</name>
    <dbReference type="NCBI Taxonomy" id="190650"/>
    <lineage>
        <taxon>Bacteria</taxon>
        <taxon>Pseudomonadati</taxon>
        <taxon>Pseudomonadota</taxon>
        <taxon>Alphaproteobacteria</taxon>
        <taxon>Caulobacterales</taxon>
        <taxon>Caulobacteraceae</taxon>
        <taxon>Caulobacter</taxon>
    </lineage>
</organism>
<dbReference type="Pfam" id="PF00583">
    <property type="entry name" value="Acetyltransf_1"/>
    <property type="match status" value="1"/>
</dbReference>
<keyword evidence="1" id="KW-0808">Transferase</keyword>
<dbReference type="KEGG" id="ccr:CC_0871"/>
<reference evidence="4 5" key="1">
    <citation type="journal article" date="2001" name="Proc. Natl. Acad. Sci. U.S.A.">
        <title>Complete genome sequence of Caulobacter crescentus.</title>
        <authorList>
            <person name="Nierman W.C."/>
            <person name="Feldblyum T.V."/>
            <person name="Laub M.T."/>
            <person name="Paulsen I.T."/>
            <person name="Nelson K.E."/>
            <person name="Eisen J.A."/>
            <person name="Heidelberg J.F."/>
            <person name="Alley M.R."/>
            <person name="Ohta N."/>
            <person name="Maddock J.R."/>
            <person name="Potocka I."/>
            <person name="Nelson W.C."/>
            <person name="Newton A."/>
            <person name="Stephens C."/>
            <person name="Phadke N.D."/>
            <person name="Ely B."/>
            <person name="DeBoy R.T."/>
            <person name="Dodson R.J."/>
            <person name="Durkin A.S."/>
            <person name="Gwinn M.L."/>
            <person name="Haft D.H."/>
            <person name="Kolonay J.F."/>
            <person name="Smit J."/>
            <person name="Craven M.B."/>
            <person name="Khouri H."/>
            <person name="Shetty J."/>
            <person name="Berry K."/>
            <person name="Utterback T."/>
            <person name="Tran K."/>
            <person name="Wolf A."/>
            <person name="Vamathevan J."/>
            <person name="Ermolaeva M."/>
            <person name="White O."/>
            <person name="Salzberg S.L."/>
            <person name="Venter J.C."/>
            <person name="Shapiro L."/>
            <person name="Fraser C.M."/>
        </authorList>
    </citation>
    <scope>NUCLEOTIDE SEQUENCE [LARGE SCALE GENOMIC DNA]</scope>
    <source>
        <strain evidence="5">ATCC 19089 / CB15</strain>
    </source>
</reference>
<dbReference type="PANTHER" id="PTHR43877">
    <property type="entry name" value="AMINOALKYLPHOSPHONATE N-ACETYLTRANSFERASE-RELATED-RELATED"/>
    <property type="match status" value="1"/>
</dbReference>
<dbReference type="PROSITE" id="PS51186">
    <property type="entry name" value="GNAT"/>
    <property type="match status" value="1"/>
</dbReference>